<feature type="region of interest" description="Disordered" evidence="1">
    <location>
        <begin position="363"/>
        <end position="434"/>
    </location>
</feature>
<dbReference type="Proteomes" id="UP000078560">
    <property type="component" value="Unassembled WGS sequence"/>
</dbReference>
<reference evidence="3" key="2">
    <citation type="submission" date="2016-05" db="EMBL/GenBank/DDBJ databases">
        <authorList>
            <person name="Lavstsen T."/>
            <person name="Jespersen J.S."/>
        </authorList>
    </citation>
    <scope>NUCLEOTIDE SEQUENCE [LARGE SCALE GENOMIC DNA]</scope>
</reference>
<reference evidence="4 5" key="1">
    <citation type="submission" date="2016-05" db="EMBL/GenBank/DDBJ databases">
        <authorList>
            <person name="Naeem Raeece"/>
        </authorList>
    </citation>
    <scope>NUCLEOTIDE SEQUENCE [LARGE SCALE GENOMIC DNA]</scope>
</reference>
<proteinExistence type="predicted"/>
<gene>
    <name evidence="3" type="ORF">POVCU1_032260</name>
    <name evidence="2" type="ORF">POVCU2_0034880</name>
</gene>
<evidence type="ECO:0000313" key="5">
    <source>
        <dbReference type="Proteomes" id="UP000078560"/>
    </source>
</evidence>
<dbReference type="EMBL" id="FLQV01000592">
    <property type="protein sequence ID" value="SBS96367.1"/>
    <property type="molecule type" value="Genomic_DNA"/>
</dbReference>
<evidence type="ECO:0000256" key="1">
    <source>
        <dbReference type="SAM" id="MobiDB-lite"/>
    </source>
</evidence>
<sequence>MTLVKVEQGKNTKEKIIPNGVVPTTYVDFAELRKRIILKEKEIMERRKRNNKQNGHVLENRKVVYRTFDEFYKYKKNCEEHDSKAKNEALQRLNRCINGTNGGKLAQECERGNEKYSYIKFKKERQGTVKQLKEYFQKIEDEKLQKRNNDLFLRSSLRCGSVASKEKLNEDDIGYKKEISVEKIKYENKKNISQDGVNIHQSGGETYYVSNRIDDANNVIGADDDIENAVISGNEGEDEIGVENLEKEPMLIGEHNNLEGTTSIGYPNNLEVTTSMGDLNNLELATSIGEWNQINAKIENMDTKEIELLYSLINEMKKSYGNDEDYILNLIEELHNSNKSYMIEKILDILKVFDQKVTSEKLQKRLEDPSHVLSSHKNENSSHDIDTEIQDSNDLPKEGISETVLSTSDPADARSGTNEHDDGENCGEKRGNPQNVLVEDEAENLISKTISTEYKTKREVNDAGNFDWFYATMGDIYRREMNVKGEDHDDLKDDMKDYSSEGSEKGDLFLWLQNRDVENVLNEEKKNGDEDIDTA</sequence>
<dbReference type="VEuPathDB" id="PlasmoDB:PocGH01_12031500"/>
<dbReference type="Proteomes" id="UP000078546">
    <property type="component" value="Unassembled WGS sequence"/>
</dbReference>
<dbReference type="AlphaFoldDB" id="A0A1A8WVJ8"/>
<evidence type="ECO:0000313" key="4">
    <source>
        <dbReference type="Proteomes" id="UP000078546"/>
    </source>
</evidence>
<accession>A0A1A8WVJ8</accession>
<protein>
    <recommendedName>
        <fullName evidence="6">CCAAT-box DNA binding protein subunit B</fullName>
    </recommendedName>
</protein>
<feature type="compositionally biased region" description="Basic and acidic residues" evidence="1">
    <location>
        <begin position="363"/>
        <end position="386"/>
    </location>
</feature>
<evidence type="ECO:0000313" key="3">
    <source>
        <dbReference type="EMBL" id="SBS96367.1"/>
    </source>
</evidence>
<evidence type="ECO:0000313" key="2">
    <source>
        <dbReference type="EMBL" id="SBS86041.1"/>
    </source>
</evidence>
<organism evidence="3 4">
    <name type="scientific">Plasmodium ovale curtisi</name>
    <dbReference type="NCBI Taxonomy" id="864141"/>
    <lineage>
        <taxon>Eukaryota</taxon>
        <taxon>Sar</taxon>
        <taxon>Alveolata</taxon>
        <taxon>Apicomplexa</taxon>
        <taxon>Aconoidasida</taxon>
        <taxon>Haemosporida</taxon>
        <taxon>Plasmodiidae</taxon>
        <taxon>Plasmodium</taxon>
        <taxon>Plasmodium (Plasmodium)</taxon>
    </lineage>
</organism>
<evidence type="ECO:0008006" key="6">
    <source>
        <dbReference type="Google" id="ProtNLM"/>
    </source>
</evidence>
<name>A0A1A8WVJ8_PLAOA</name>
<dbReference type="EMBL" id="FLQU01000467">
    <property type="protein sequence ID" value="SBS86041.1"/>
    <property type="molecule type" value="Genomic_DNA"/>
</dbReference>